<evidence type="ECO:0000256" key="1">
    <source>
        <dbReference type="SAM" id="Coils"/>
    </source>
</evidence>
<evidence type="ECO:0000313" key="4">
    <source>
        <dbReference type="Proteomes" id="UP001449225"/>
    </source>
</evidence>
<sequence>MNIKGYDYRRLFLLALLAGLTGCASLSEDQCVTGDWYGIGYSDGLQGRTEASLANHQEACAEYTITLNVDAYLQGREEGIALYCQPDNGYRLGRNGSQYNYVCPQHLAPRFLETYQQGRKVYLQEKQVQALEDEVELKTKEATAFAARIDHTEKRLVSEGSSSVERQKLLFKLRELEREQRFTKRELNELEHRLIREKAHLFDLE</sequence>
<feature type="chain" id="PRO_5045570197" evidence="2">
    <location>
        <begin position="27"/>
        <end position="205"/>
    </location>
</feature>
<accession>A0ABU9TV46</accession>
<feature type="signal peptide" evidence="2">
    <location>
        <begin position="1"/>
        <end position="26"/>
    </location>
</feature>
<keyword evidence="2" id="KW-0732">Signal</keyword>
<comment type="caution">
    <text evidence="3">The sequence shown here is derived from an EMBL/GenBank/DDBJ whole genome shotgun (WGS) entry which is preliminary data.</text>
</comment>
<keyword evidence="1" id="KW-0175">Coiled coil</keyword>
<evidence type="ECO:0000256" key="2">
    <source>
        <dbReference type="SAM" id="SignalP"/>
    </source>
</evidence>
<dbReference type="Pfam" id="PF10973">
    <property type="entry name" value="DUF2799"/>
    <property type="match status" value="1"/>
</dbReference>
<dbReference type="Proteomes" id="UP001449225">
    <property type="component" value="Unassembled WGS sequence"/>
</dbReference>
<dbReference type="PROSITE" id="PS51257">
    <property type="entry name" value="PROKAR_LIPOPROTEIN"/>
    <property type="match status" value="1"/>
</dbReference>
<dbReference type="EMBL" id="JBBMRA010000016">
    <property type="protein sequence ID" value="MEM5537583.1"/>
    <property type="molecule type" value="Genomic_DNA"/>
</dbReference>
<protein>
    <submittedName>
        <fullName evidence="3">DUF2799 domain-containing protein</fullName>
    </submittedName>
</protein>
<reference evidence="3 4" key="1">
    <citation type="submission" date="2024-03" db="EMBL/GenBank/DDBJ databases">
        <title>Community enrichment and isolation of bacterial strains for fucoidan degradation.</title>
        <authorList>
            <person name="Sichert A."/>
        </authorList>
    </citation>
    <scope>NUCLEOTIDE SEQUENCE [LARGE SCALE GENOMIC DNA]</scope>
    <source>
        <strain evidence="3 4">AS76</strain>
    </source>
</reference>
<feature type="coiled-coil region" evidence="1">
    <location>
        <begin position="166"/>
        <end position="193"/>
    </location>
</feature>
<dbReference type="RefSeq" id="WP_339890352.1">
    <property type="nucleotide sequence ID" value="NZ_CAXBCE010000004.1"/>
</dbReference>
<name>A0ABU9TV46_9GAMM</name>
<dbReference type="InterPro" id="IPR021242">
    <property type="entry name" value="DUF2799"/>
</dbReference>
<organism evidence="3 4">
    <name type="scientific">Neptuniibacter pectenicola</name>
    <dbReference type="NCBI Taxonomy" id="1806669"/>
    <lineage>
        <taxon>Bacteria</taxon>
        <taxon>Pseudomonadati</taxon>
        <taxon>Pseudomonadota</taxon>
        <taxon>Gammaproteobacteria</taxon>
        <taxon>Oceanospirillales</taxon>
        <taxon>Oceanospirillaceae</taxon>
        <taxon>Neptuniibacter</taxon>
    </lineage>
</organism>
<evidence type="ECO:0000313" key="3">
    <source>
        <dbReference type="EMBL" id="MEM5537583.1"/>
    </source>
</evidence>
<proteinExistence type="predicted"/>
<keyword evidence="4" id="KW-1185">Reference proteome</keyword>
<gene>
    <name evidence="3" type="ORF">WNY58_14430</name>
</gene>